<dbReference type="EMBL" id="JBICBT010000491">
    <property type="protein sequence ID" value="KAL3111881.1"/>
    <property type="molecule type" value="Genomic_DNA"/>
</dbReference>
<dbReference type="InterPro" id="IPR043502">
    <property type="entry name" value="DNA/RNA_pol_sf"/>
</dbReference>
<evidence type="ECO:0000313" key="2">
    <source>
        <dbReference type="EMBL" id="KAL3111881.1"/>
    </source>
</evidence>
<evidence type="ECO:0008006" key="4">
    <source>
        <dbReference type="Google" id="ProtNLM"/>
    </source>
</evidence>
<dbReference type="PANTHER" id="PTHR37984:SF5">
    <property type="entry name" value="PROTEIN NYNRIN-LIKE"/>
    <property type="match status" value="1"/>
</dbReference>
<dbReference type="Proteomes" id="UP001620626">
    <property type="component" value="Unassembled WGS sequence"/>
</dbReference>
<keyword evidence="1" id="KW-0175">Coiled coil</keyword>
<accession>A0ABD2L9Y6</accession>
<name>A0ABD2L9Y6_9BILA</name>
<reference evidence="2 3" key="1">
    <citation type="submission" date="2024-10" db="EMBL/GenBank/DDBJ databases">
        <authorList>
            <person name="Kim D."/>
        </authorList>
    </citation>
    <scope>NUCLEOTIDE SEQUENCE [LARGE SCALE GENOMIC DNA]</scope>
    <source>
        <strain evidence="2">BH-2024</strain>
    </source>
</reference>
<evidence type="ECO:0000256" key="1">
    <source>
        <dbReference type="SAM" id="Coils"/>
    </source>
</evidence>
<dbReference type="AlphaFoldDB" id="A0ABD2L9Y6"/>
<gene>
    <name evidence="2" type="ORF">niasHT_015079</name>
</gene>
<protein>
    <recommendedName>
        <fullName evidence="4">Reverse transcriptase</fullName>
    </recommendedName>
</protein>
<dbReference type="InterPro" id="IPR050951">
    <property type="entry name" value="Retrovirus_Pol_polyprotein"/>
</dbReference>
<organism evidence="2 3">
    <name type="scientific">Heterodera trifolii</name>
    <dbReference type="NCBI Taxonomy" id="157864"/>
    <lineage>
        <taxon>Eukaryota</taxon>
        <taxon>Metazoa</taxon>
        <taxon>Ecdysozoa</taxon>
        <taxon>Nematoda</taxon>
        <taxon>Chromadorea</taxon>
        <taxon>Rhabditida</taxon>
        <taxon>Tylenchina</taxon>
        <taxon>Tylenchomorpha</taxon>
        <taxon>Tylenchoidea</taxon>
        <taxon>Heteroderidae</taxon>
        <taxon>Heteroderinae</taxon>
        <taxon>Heterodera</taxon>
    </lineage>
</organism>
<proteinExistence type="predicted"/>
<feature type="coiled-coil region" evidence="1">
    <location>
        <begin position="153"/>
        <end position="180"/>
    </location>
</feature>
<sequence>MSGPGRFRVAVFAWPFSRGRFRVRPVFAWPFSRGSSKDAVLRQRILTKLTKDGDAVKYDELIEDCINFLSTIHEAKLIEATSVSSKTANQAQLQLSFNVGDVGKRTTPTENARTNRLSVPNVATMRKGIDESVERPNNGCLWIVGWHQSQNQLSDQSLQRRDAEKKINQLKQEFTNVFKNELGLCTKVKAHLELKTDAQPIYRKARPVPYNAKDAVDGELDRWEKMGVIGKVEHTEWAAPILVVKKADGSARLCIDYSTGLNNALKDHQHPLPLPEDIFATLNGGQYFHKLIPGCVSTSEAGRSIEKAVCHCNPQRKL</sequence>
<keyword evidence="3" id="KW-1185">Reference proteome</keyword>
<dbReference type="PANTHER" id="PTHR37984">
    <property type="entry name" value="PROTEIN CBG26694"/>
    <property type="match status" value="1"/>
</dbReference>
<comment type="caution">
    <text evidence="2">The sequence shown here is derived from an EMBL/GenBank/DDBJ whole genome shotgun (WGS) entry which is preliminary data.</text>
</comment>
<dbReference type="Gene3D" id="3.10.10.10">
    <property type="entry name" value="HIV Type 1 Reverse Transcriptase, subunit A, domain 1"/>
    <property type="match status" value="1"/>
</dbReference>
<dbReference type="SUPFAM" id="SSF56672">
    <property type="entry name" value="DNA/RNA polymerases"/>
    <property type="match status" value="1"/>
</dbReference>
<evidence type="ECO:0000313" key="3">
    <source>
        <dbReference type="Proteomes" id="UP001620626"/>
    </source>
</evidence>